<dbReference type="CDD" id="cd04186">
    <property type="entry name" value="GT_2_like_c"/>
    <property type="match status" value="1"/>
</dbReference>
<evidence type="ECO:0000256" key="3">
    <source>
        <dbReference type="ARBA" id="ARBA00022679"/>
    </source>
</evidence>
<evidence type="ECO:0000256" key="2">
    <source>
        <dbReference type="ARBA" id="ARBA00022676"/>
    </source>
</evidence>
<evidence type="ECO:0000259" key="4">
    <source>
        <dbReference type="Pfam" id="PF00535"/>
    </source>
</evidence>
<feature type="domain" description="Glycosyltransferase 2-like" evidence="4">
    <location>
        <begin position="5"/>
        <end position="132"/>
    </location>
</feature>
<dbReference type="GO" id="GO:0016757">
    <property type="term" value="F:glycosyltransferase activity"/>
    <property type="evidence" value="ECO:0007669"/>
    <property type="project" value="UniProtKB-KW"/>
</dbReference>
<keyword evidence="3" id="KW-0808">Transferase</keyword>
<dbReference type="PANTHER" id="PTHR43179:SF12">
    <property type="entry name" value="GALACTOFURANOSYLTRANSFERASE GLFT2"/>
    <property type="match status" value="1"/>
</dbReference>
<proteinExistence type="inferred from homology"/>
<gene>
    <name evidence="5" type="ORF">SAMN05443244_1991</name>
</gene>
<organism evidence="5 6">
    <name type="scientific">Terriglobus roseus</name>
    <dbReference type="NCBI Taxonomy" id="392734"/>
    <lineage>
        <taxon>Bacteria</taxon>
        <taxon>Pseudomonadati</taxon>
        <taxon>Acidobacteriota</taxon>
        <taxon>Terriglobia</taxon>
        <taxon>Terriglobales</taxon>
        <taxon>Acidobacteriaceae</taxon>
        <taxon>Terriglobus</taxon>
    </lineage>
</organism>
<dbReference type="EMBL" id="FNSD01000001">
    <property type="protein sequence ID" value="SEB84642.1"/>
    <property type="molecule type" value="Genomic_DNA"/>
</dbReference>
<evidence type="ECO:0000256" key="1">
    <source>
        <dbReference type="ARBA" id="ARBA00006739"/>
    </source>
</evidence>
<dbReference type="InterPro" id="IPR029044">
    <property type="entry name" value="Nucleotide-diphossugar_trans"/>
</dbReference>
<evidence type="ECO:0000313" key="6">
    <source>
        <dbReference type="Proteomes" id="UP000182409"/>
    </source>
</evidence>
<dbReference type="Proteomes" id="UP000182409">
    <property type="component" value="Unassembled WGS sequence"/>
</dbReference>
<dbReference type="Gene3D" id="3.90.550.10">
    <property type="entry name" value="Spore Coat Polysaccharide Biosynthesis Protein SpsA, Chain A"/>
    <property type="match status" value="1"/>
</dbReference>
<accession>A0A1H4MQL3</accession>
<dbReference type="InterPro" id="IPR001173">
    <property type="entry name" value="Glyco_trans_2-like"/>
</dbReference>
<dbReference type="PANTHER" id="PTHR43179">
    <property type="entry name" value="RHAMNOSYLTRANSFERASE WBBL"/>
    <property type="match status" value="1"/>
</dbReference>
<evidence type="ECO:0000313" key="5">
    <source>
        <dbReference type="EMBL" id="SEB84642.1"/>
    </source>
</evidence>
<name>A0A1H4MQL3_9BACT</name>
<dbReference type="AlphaFoldDB" id="A0A1H4MQL3"/>
<sequence>MVACVVVNWNGWRDTIACLRTLTEQTVPLEVIVVDNGSSNDSVARIKAFLAEVAHCQVSITLIEHTENGGFAKGTNIGIRVAMERDAEFVWLLNNDTECPPDTLAKLLREAGGNPGIGIVGSVLYYHHDPTKVQAWSGGRINPLLGTSIHYYAPTEQIRHSYTTFASVLIRTAVLRQIGLLYEGFFMYYDDSDLCLRMERTPWKIAVAADTAVLHKESASTDGPRNPFMEKTIAVSGMRFLRMHSPFFALSLPLFLGIKLLNRARRGEWAACRAVLVAIAEFSRTPLPPPPIPEMTRPNR</sequence>
<reference evidence="5 6" key="1">
    <citation type="submission" date="2016-10" db="EMBL/GenBank/DDBJ databases">
        <authorList>
            <person name="de Groot N.N."/>
        </authorList>
    </citation>
    <scope>NUCLEOTIDE SEQUENCE [LARGE SCALE GENOMIC DNA]</scope>
    <source>
        <strain evidence="5 6">AB35.6</strain>
    </source>
</reference>
<comment type="similarity">
    <text evidence="1">Belongs to the glycosyltransferase 2 family.</text>
</comment>
<protein>
    <recommendedName>
        <fullName evidence="4">Glycosyltransferase 2-like domain-containing protein</fullName>
    </recommendedName>
</protein>
<dbReference type="SUPFAM" id="SSF53448">
    <property type="entry name" value="Nucleotide-diphospho-sugar transferases"/>
    <property type="match status" value="1"/>
</dbReference>
<keyword evidence="2" id="KW-0328">Glycosyltransferase</keyword>
<dbReference type="Pfam" id="PF00535">
    <property type="entry name" value="Glycos_transf_2"/>
    <property type="match status" value="1"/>
</dbReference>